<reference evidence="4 5" key="1">
    <citation type="submission" date="2011-07" db="EMBL/GenBank/DDBJ databases">
        <authorList>
            <person name="Coyne R."/>
            <person name="Brami D."/>
            <person name="Johnson J."/>
            <person name="Hostetler J."/>
            <person name="Hannick L."/>
            <person name="Clark T."/>
            <person name="Cassidy-Hanley D."/>
            <person name="Inman J."/>
        </authorList>
    </citation>
    <scope>NUCLEOTIDE SEQUENCE [LARGE SCALE GENOMIC DNA]</scope>
    <source>
        <strain evidence="4 5">G5</strain>
    </source>
</reference>
<organism evidence="4 5">
    <name type="scientific">Ichthyophthirius multifiliis</name>
    <name type="common">White spot disease agent</name>
    <name type="synonym">Ich</name>
    <dbReference type="NCBI Taxonomy" id="5932"/>
    <lineage>
        <taxon>Eukaryota</taxon>
        <taxon>Sar</taxon>
        <taxon>Alveolata</taxon>
        <taxon>Ciliophora</taxon>
        <taxon>Intramacronucleata</taxon>
        <taxon>Oligohymenophorea</taxon>
        <taxon>Hymenostomatida</taxon>
        <taxon>Ophryoglenina</taxon>
        <taxon>Ichthyophthirius</taxon>
    </lineage>
</organism>
<feature type="domain" description="Protein kinase" evidence="3">
    <location>
        <begin position="12"/>
        <end position="281"/>
    </location>
</feature>
<evidence type="ECO:0000313" key="4">
    <source>
        <dbReference type="EMBL" id="EGR26911.1"/>
    </source>
</evidence>
<dbReference type="eggNOG" id="KOG1164">
    <property type="taxonomic scope" value="Eukaryota"/>
</dbReference>
<dbReference type="PANTHER" id="PTHR11909">
    <property type="entry name" value="CASEIN KINASE-RELATED"/>
    <property type="match status" value="1"/>
</dbReference>
<dbReference type="EC" id="2.7.11.1" evidence="1"/>
<proteinExistence type="predicted"/>
<sequence>MSIVEVRICGRYKLGQKISIGQYSSIYLARNVQTNVEVAIKIEEQNSKHQLLLKEGNIIQNLQGGTGVPYLNWFGQEGEYNFLVIELLGYNLEDLFNICGRKFSLKTVLMIADQLISNMEHIHFKSYVYRDVKPQNFCVGLSKKSRHIFTIDFGLSKKYKNPRTNEHNKFSNNKYLIGCIRYMSNYIHNKYEYSRRDDMLSLGYMFIYFLNGYLPWQGIQCVQTQELFKQIKEMKNNISYEELCSGLAPEFEVYMKYCKSLQYEEKPDYTYLKKIFKERFVKEGYQFDYVYDWILIPLRGKSRKQLNRQNGFYEQFSG</sequence>
<dbReference type="SMART" id="SM00220">
    <property type="entry name" value="S_TKc"/>
    <property type="match status" value="1"/>
</dbReference>
<evidence type="ECO:0000256" key="2">
    <source>
        <dbReference type="ARBA" id="ARBA00023860"/>
    </source>
</evidence>
<dbReference type="EMBL" id="GL984403">
    <property type="protein sequence ID" value="EGR26911.1"/>
    <property type="molecule type" value="Genomic_DNA"/>
</dbReference>
<accession>G0R6J4</accession>
<protein>
    <recommendedName>
        <fullName evidence="2">Casein kinase I</fullName>
        <ecNumber evidence="1">2.7.11.1</ecNumber>
    </recommendedName>
</protein>
<dbReference type="InterPro" id="IPR000719">
    <property type="entry name" value="Prot_kinase_dom"/>
</dbReference>
<dbReference type="PROSITE" id="PS50011">
    <property type="entry name" value="PROTEIN_KINASE_DOM"/>
    <property type="match status" value="1"/>
</dbReference>
<name>G0R6J4_ICHMU</name>
<dbReference type="InParanoid" id="G0R6J4"/>
<dbReference type="SUPFAM" id="SSF56112">
    <property type="entry name" value="Protein kinase-like (PK-like)"/>
    <property type="match status" value="1"/>
</dbReference>
<dbReference type="OrthoDB" id="291507at2759"/>
<dbReference type="PROSITE" id="PS00108">
    <property type="entry name" value="PROTEIN_KINASE_ST"/>
    <property type="match status" value="1"/>
</dbReference>
<dbReference type="STRING" id="857967.G0R6J4"/>
<keyword evidence="5" id="KW-1185">Reference proteome</keyword>
<dbReference type="GO" id="GO:0005524">
    <property type="term" value="F:ATP binding"/>
    <property type="evidence" value="ECO:0007669"/>
    <property type="project" value="InterPro"/>
</dbReference>
<evidence type="ECO:0000313" key="5">
    <source>
        <dbReference type="Proteomes" id="UP000008983"/>
    </source>
</evidence>
<dbReference type="Gene3D" id="1.10.510.10">
    <property type="entry name" value="Transferase(Phosphotransferase) domain 1"/>
    <property type="match status" value="1"/>
</dbReference>
<dbReference type="GO" id="GO:0004674">
    <property type="term" value="F:protein serine/threonine kinase activity"/>
    <property type="evidence" value="ECO:0007669"/>
    <property type="project" value="UniProtKB-EC"/>
</dbReference>
<dbReference type="InterPro" id="IPR008271">
    <property type="entry name" value="Ser/Thr_kinase_AS"/>
</dbReference>
<dbReference type="CDD" id="cd14016">
    <property type="entry name" value="STKc_CK1"/>
    <property type="match status" value="1"/>
</dbReference>
<dbReference type="RefSeq" id="XP_004023795.1">
    <property type="nucleotide sequence ID" value="XM_004023746.1"/>
</dbReference>
<dbReference type="GeneID" id="14902963"/>
<dbReference type="InterPro" id="IPR011009">
    <property type="entry name" value="Kinase-like_dom_sf"/>
</dbReference>
<dbReference type="InterPro" id="IPR050235">
    <property type="entry name" value="CK1_Ser-Thr_kinase"/>
</dbReference>
<evidence type="ECO:0000259" key="3">
    <source>
        <dbReference type="PROSITE" id="PS50011"/>
    </source>
</evidence>
<dbReference type="Proteomes" id="UP000008983">
    <property type="component" value="Unassembled WGS sequence"/>
</dbReference>
<evidence type="ECO:0000256" key="1">
    <source>
        <dbReference type="ARBA" id="ARBA00012513"/>
    </source>
</evidence>
<dbReference type="Pfam" id="PF00069">
    <property type="entry name" value="Pkinase"/>
    <property type="match status" value="1"/>
</dbReference>
<gene>
    <name evidence="4" type="ORF">IMG5_205360</name>
</gene>
<dbReference type="AlphaFoldDB" id="G0R6J4"/>